<evidence type="ECO:0000313" key="1">
    <source>
        <dbReference type="EMBL" id="KAG8238532.1"/>
    </source>
</evidence>
<dbReference type="Proteomes" id="UP000792457">
    <property type="component" value="Unassembled WGS sequence"/>
</dbReference>
<dbReference type="EMBL" id="KZ309365">
    <property type="protein sequence ID" value="KAG8238532.1"/>
    <property type="molecule type" value="Genomic_DNA"/>
</dbReference>
<evidence type="ECO:0000313" key="2">
    <source>
        <dbReference type="Proteomes" id="UP000792457"/>
    </source>
</evidence>
<protein>
    <recommendedName>
        <fullName evidence="3">PiggyBac transposable element-derived protein domain-containing protein</fullName>
    </recommendedName>
</protein>
<dbReference type="OrthoDB" id="122438at2759"/>
<sequence length="81" mass="9485">MKCRCPFIHTMHQNLISDTQKTKPDTTLFYNANKIGVGIMDSMCRKYSTRSATRWRPATVFFYTLDLTSINSWVLFKKATR</sequence>
<dbReference type="AlphaFoldDB" id="A0A8K0KNV4"/>
<reference evidence="1" key="2">
    <citation type="submission" date="2017-10" db="EMBL/GenBank/DDBJ databases">
        <title>Ladona fulva Genome sequencing and assembly.</title>
        <authorList>
            <person name="Murali S."/>
            <person name="Richards S."/>
            <person name="Bandaranaike D."/>
            <person name="Bellair M."/>
            <person name="Blankenburg K."/>
            <person name="Chao H."/>
            <person name="Dinh H."/>
            <person name="Doddapaneni H."/>
            <person name="Dugan-Rocha S."/>
            <person name="Elkadiri S."/>
            <person name="Gnanaolivu R."/>
            <person name="Hernandez B."/>
            <person name="Skinner E."/>
            <person name="Javaid M."/>
            <person name="Lee S."/>
            <person name="Li M."/>
            <person name="Ming W."/>
            <person name="Munidasa M."/>
            <person name="Muniz J."/>
            <person name="Nguyen L."/>
            <person name="Hughes D."/>
            <person name="Osuji N."/>
            <person name="Pu L.-L."/>
            <person name="Puazo M."/>
            <person name="Qu C."/>
            <person name="Quiroz J."/>
            <person name="Raj R."/>
            <person name="Weissenberger G."/>
            <person name="Xin Y."/>
            <person name="Zou X."/>
            <person name="Han Y."/>
            <person name="Worley K."/>
            <person name="Muzny D."/>
            <person name="Gibbs R."/>
        </authorList>
    </citation>
    <scope>NUCLEOTIDE SEQUENCE</scope>
    <source>
        <strain evidence="1">Sampled in the wild</strain>
    </source>
</reference>
<name>A0A8K0KNV4_LADFU</name>
<organism evidence="1 2">
    <name type="scientific">Ladona fulva</name>
    <name type="common">Scarce chaser dragonfly</name>
    <name type="synonym">Libellula fulva</name>
    <dbReference type="NCBI Taxonomy" id="123851"/>
    <lineage>
        <taxon>Eukaryota</taxon>
        <taxon>Metazoa</taxon>
        <taxon>Ecdysozoa</taxon>
        <taxon>Arthropoda</taxon>
        <taxon>Hexapoda</taxon>
        <taxon>Insecta</taxon>
        <taxon>Pterygota</taxon>
        <taxon>Palaeoptera</taxon>
        <taxon>Odonata</taxon>
        <taxon>Epiprocta</taxon>
        <taxon>Anisoptera</taxon>
        <taxon>Libelluloidea</taxon>
        <taxon>Libellulidae</taxon>
        <taxon>Ladona</taxon>
    </lineage>
</organism>
<keyword evidence="2" id="KW-1185">Reference proteome</keyword>
<proteinExistence type="predicted"/>
<evidence type="ECO:0008006" key="3">
    <source>
        <dbReference type="Google" id="ProtNLM"/>
    </source>
</evidence>
<reference evidence="1" key="1">
    <citation type="submission" date="2013-04" db="EMBL/GenBank/DDBJ databases">
        <authorList>
            <person name="Qu J."/>
            <person name="Murali S.C."/>
            <person name="Bandaranaike D."/>
            <person name="Bellair M."/>
            <person name="Blankenburg K."/>
            <person name="Chao H."/>
            <person name="Dinh H."/>
            <person name="Doddapaneni H."/>
            <person name="Downs B."/>
            <person name="Dugan-Rocha S."/>
            <person name="Elkadiri S."/>
            <person name="Gnanaolivu R.D."/>
            <person name="Hernandez B."/>
            <person name="Javaid M."/>
            <person name="Jayaseelan J.C."/>
            <person name="Lee S."/>
            <person name="Li M."/>
            <person name="Ming W."/>
            <person name="Munidasa M."/>
            <person name="Muniz J."/>
            <person name="Nguyen L."/>
            <person name="Ongeri F."/>
            <person name="Osuji N."/>
            <person name="Pu L.-L."/>
            <person name="Puazo M."/>
            <person name="Qu C."/>
            <person name="Quiroz J."/>
            <person name="Raj R."/>
            <person name="Weissenberger G."/>
            <person name="Xin Y."/>
            <person name="Zou X."/>
            <person name="Han Y."/>
            <person name="Richards S."/>
            <person name="Worley K."/>
            <person name="Muzny D."/>
            <person name="Gibbs R."/>
        </authorList>
    </citation>
    <scope>NUCLEOTIDE SEQUENCE</scope>
    <source>
        <strain evidence="1">Sampled in the wild</strain>
    </source>
</reference>
<gene>
    <name evidence="1" type="ORF">J437_LFUL018204</name>
</gene>
<comment type="caution">
    <text evidence="1">The sequence shown here is derived from an EMBL/GenBank/DDBJ whole genome shotgun (WGS) entry which is preliminary data.</text>
</comment>
<accession>A0A8K0KNV4</accession>